<evidence type="ECO:0000313" key="7">
    <source>
        <dbReference type="EMBL" id="JAC74826.1"/>
    </source>
</evidence>
<proteinExistence type="predicted"/>
<dbReference type="PANTHER" id="PTHR31652">
    <property type="entry name" value="LIMR FAMILY PROTEIN DDB_G0283707-RELATED"/>
    <property type="match status" value="1"/>
</dbReference>
<accession>A0A061RW75</accession>
<dbReference type="PANTHER" id="PTHR31652:SF0">
    <property type="entry name" value="LIMR FAMILY PROTEIN DDB_G0283707-RELATED"/>
    <property type="match status" value="1"/>
</dbReference>
<evidence type="ECO:0000256" key="4">
    <source>
        <dbReference type="ARBA" id="ARBA00023136"/>
    </source>
</evidence>
<gene>
    <name evidence="7" type="ORF">TSPGSL018_24879</name>
</gene>
<protein>
    <submittedName>
        <fullName evidence="7">Uncharacterized protein</fullName>
    </submittedName>
</protein>
<dbReference type="GO" id="GO:0016020">
    <property type="term" value="C:membrane"/>
    <property type="evidence" value="ECO:0007669"/>
    <property type="project" value="UniProtKB-SubCell"/>
</dbReference>
<keyword evidence="2 6" id="KW-0812">Transmembrane</keyword>
<name>A0A061RW75_9CHLO</name>
<feature type="transmembrane region" description="Helical" evidence="6">
    <location>
        <begin position="165"/>
        <end position="185"/>
    </location>
</feature>
<evidence type="ECO:0000256" key="3">
    <source>
        <dbReference type="ARBA" id="ARBA00022989"/>
    </source>
</evidence>
<comment type="subcellular location">
    <subcellularLocation>
        <location evidence="1">Membrane</location>
        <topology evidence="1">Multi-pass membrane protein</topology>
    </subcellularLocation>
</comment>
<feature type="transmembrane region" description="Helical" evidence="6">
    <location>
        <begin position="122"/>
        <end position="145"/>
    </location>
</feature>
<dbReference type="EMBL" id="GBEZ01010902">
    <property type="protein sequence ID" value="JAC74826.1"/>
    <property type="molecule type" value="Transcribed_RNA"/>
</dbReference>
<feature type="compositionally biased region" description="Low complexity" evidence="5">
    <location>
        <begin position="205"/>
        <end position="221"/>
    </location>
</feature>
<organism evidence="7">
    <name type="scientific">Tetraselmis sp. GSL018</name>
    <dbReference type="NCBI Taxonomy" id="582737"/>
    <lineage>
        <taxon>Eukaryota</taxon>
        <taxon>Viridiplantae</taxon>
        <taxon>Chlorophyta</taxon>
        <taxon>core chlorophytes</taxon>
        <taxon>Chlorodendrophyceae</taxon>
        <taxon>Chlorodendrales</taxon>
        <taxon>Chlorodendraceae</taxon>
        <taxon>Tetraselmis</taxon>
    </lineage>
</organism>
<reference evidence="7" key="1">
    <citation type="submission" date="2014-05" db="EMBL/GenBank/DDBJ databases">
        <title>The transcriptome of the halophilic microalga Tetraselmis sp. GSL018 isolated from the Great Salt Lake, Utah.</title>
        <authorList>
            <person name="Jinkerson R.E."/>
            <person name="D'Adamo S."/>
            <person name="Posewitz M.C."/>
        </authorList>
    </citation>
    <scope>NUCLEOTIDE SEQUENCE</scope>
    <source>
        <strain evidence="7">GSL018</strain>
    </source>
</reference>
<evidence type="ECO:0000256" key="1">
    <source>
        <dbReference type="ARBA" id="ARBA00004141"/>
    </source>
</evidence>
<keyword evidence="4 6" id="KW-0472">Membrane</keyword>
<sequence length="341" mass="36454">MFVFAGYLLFAPLAGLGFFLYPWGLILSFARQPRTPISKAEFLRRGRSLVTRAVQIKAVCGEIKQEIKLGNHSKGLRRRAAALRRQCLELEKDDHCLHRVFPSGDDPELVWSFRTLRNYGTLAWGIVAAAISAAWVANTVVYLLPGRPVSLGLNVLIAFVRSASVGAYFLNVFDLLLLLVLLLHVQQCTYAILGEGDRPEQPPQRLAADGPPPGAASVGGARPRRRRGQHRLHGGHRQRAPRAASFQLDVRQRVLLLGVVPHVFLHGGRHAAPVLPAEEISAGLSGIHPADGKGLSGGGHGPAAAVAAAAADCPLIADAEAAGSSGAPCITAIHAQFCCPY</sequence>
<feature type="region of interest" description="Disordered" evidence="5">
    <location>
        <begin position="199"/>
        <end position="242"/>
    </location>
</feature>
<evidence type="ECO:0000256" key="5">
    <source>
        <dbReference type="SAM" id="MobiDB-lite"/>
    </source>
</evidence>
<feature type="compositionally biased region" description="Basic residues" evidence="5">
    <location>
        <begin position="222"/>
        <end position="240"/>
    </location>
</feature>
<keyword evidence="3 6" id="KW-1133">Transmembrane helix</keyword>
<feature type="transmembrane region" description="Helical" evidence="6">
    <location>
        <begin position="6"/>
        <end position="30"/>
    </location>
</feature>
<dbReference type="AlphaFoldDB" id="A0A061RW75"/>
<evidence type="ECO:0000256" key="6">
    <source>
        <dbReference type="SAM" id="Phobius"/>
    </source>
</evidence>
<evidence type="ECO:0000256" key="2">
    <source>
        <dbReference type="ARBA" id="ARBA00022692"/>
    </source>
</evidence>